<gene>
    <name evidence="1" type="ORF">GCL60_16475</name>
</gene>
<sequence>MGANVFPSYSRQVTNYTLQSEESESINLQGLQFNYNESQFIATVNNKYEKIINFKKEGSNIFFETDSLLITPDISKPTTNIIVKNKTKSVFSYTLYVVPWLDIYQDEINEIKKSLSNNSFNFSKTFPSIEFVPSNIVSTLTHNLDKSVSELTVNVFDFSENPTIKRPVYGKFVGGIFQIGDIVISQNQANPNNAIDVKFNSEVKPSYCLLKLEGRSLTLELLDSQNKNYNYSNRNLDQGTSELIKHNLNIDVSTLPIHVKIEYLVNGKAVFVPANRPRTLKFGKIGNSTLVNLLNQDILSDNGNISLIISSENPNKELKIENNVNLVSNNFKSIGYTIDVSEVFIGLTLHIELEHL</sequence>
<protein>
    <submittedName>
        <fullName evidence="1">Uncharacterized protein</fullName>
    </submittedName>
</protein>
<keyword evidence="2" id="KW-1185">Reference proteome</keyword>
<dbReference type="Proteomes" id="UP000437748">
    <property type="component" value="Unassembled WGS sequence"/>
</dbReference>
<dbReference type="EMBL" id="WFLM01000009">
    <property type="protein sequence ID" value="KAB8035824.1"/>
    <property type="molecule type" value="Genomic_DNA"/>
</dbReference>
<name>A0A6N6VN52_9BACT</name>
<dbReference type="RefSeq" id="WP_153421849.1">
    <property type="nucleotide sequence ID" value="NZ_WFLM01000009.1"/>
</dbReference>
<dbReference type="AlphaFoldDB" id="A0A6N6VN52"/>
<accession>A0A6N6VN52</accession>
<evidence type="ECO:0000313" key="2">
    <source>
        <dbReference type="Proteomes" id="UP000437748"/>
    </source>
</evidence>
<evidence type="ECO:0000313" key="1">
    <source>
        <dbReference type="EMBL" id="KAB8035824.1"/>
    </source>
</evidence>
<proteinExistence type="predicted"/>
<reference evidence="1 2" key="1">
    <citation type="submission" date="2019-10" db="EMBL/GenBank/DDBJ databases">
        <title>New species of Slilvanegrellaceae.</title>
        <authorList>
            <person name="Pitt A."/>
            <person name="Hahn M.W."/>
        </authorList>
    </citation>
    <scope>NUCLEOTIDE SEQUENCE [LARGE SCALE GENOMIC DNA]</scope>
    <source>
        <strain evidence="1 2">SP-Ram-0.45-NSY-1</strain>
    </source>
</reference>
<organism evidence="1 2">
    <name type="scientific">Silvanigrella paludirubra</name>
    <dbReference type="NCBI Taxonomy" id="2499159"/>
    <lineage>
        <taxon>Bacteria</taxon>
        <taxon>Pseudomonadati</taxon>
        <taxon>Bdellovibrionota</taxon>
        <taxon>Oligoflexia</taxon>
        <taxon>Silvanigrellales</taxon>
        <taxon>Silvanigrellaceae</taxon>
        <taxon>Silvanigrella</taxon>
    </lineage>
</organism>
<comment type="caution">
    <text evidence="1">The sequence shown here is derived from an EMBL/GenBank/DDBJ whole genome shotgun (WGS) entry which is preliminary data.</text>
</comment>